<dbReference type="AlphaFoldDB" id="A0AAE4MJ47"/>
<dbReference type="EMBL" id="JAWDKD010000008">
    <property type="protein sequence ID" value="MDV0446582.1"/>
    <property type="molecule type" value="Genomic_DNA"/>
</dbReference>
<accession>A0AAE4MJ47</accession>
<dbReference type="CDD" id="cd04301">
    <property type="entry name" value="NAT_SF"/>
    <property type="match status" value="1"/>
</dbReference>
<dbReference type="PROSITE" id="PS51186">
    <property type="entry name" value="GNAT"/>
    <property type="match status" value="1"/>
</dbReference>
<organism evidence="2 3">
    <name type="scientific">Methanolapillus africanus</name>
    <dbReference type="NCBI Taxonomy" id="3028297"/>
    <lineage>
        <taxon>Archaea</taxon>
        <taxon>Methanobacteriati</taxon>
        <taxon>Methanobacteriota</taxon>
        <taxon>Stenosarchaea group</taxon>
        <taxon>Methanomicrobia</taxon>
        <taxon>Methanosarcinales</taxon>
        <taxon>Methanosarcinaceae</taxon>
        <taxon>Methanolapillus</taxon>
    </lineage>
</organism>
<dbReference type="InterPro" id="IPR050276">
    <property type="entry name" value="MshD_Acetyltransferase"/>
</dbReference>
<dbReference type="RefSeq" id="WP_338098982.1">
    <property type="nucleotide sequence ID" value="NZ_JAWDKD010000008.1"/>
</dbReference>
<comment type="caution">
    <text evidence="2">The sequence shown here is derived from an EMBL/GenBank/DDBJ whole genome shotgun (WGS) entry which is preliminary data.</text>
</comment>
<dbReference type="PANTHER" id="PTHR43617">
    <property type="entry name" value="L-AMINO ACID N-ACETYLTRANSFERASE"/>
    <property type="match status" value="1"/>
</dbReference>
<dbReference type="Gene3D" id="3.40.630.30">
    <property type="match status" value="1"/>
</dbReference>
<keyword evidence="3" id="KW-1185">Reference proteome</keyword>
<evidence type="ECO:0000313" key="2">
    <source>
        <dbReference type="EMBL" id="MDV0446582.1"/>
    </source>
</evidence>
<protein>
    <recommendedName>
        <fullName evidence="1">N-acetyltransferase domain-containing protein</fullName>
    </recommendedName>
</protein>
<name>A0AAE4MJ47_9EURY</name>
<evidence type="ECO:0000259" key="1">
    <source>
        <dbReference type="PROSITE" id="PS51186"/>
    </source>
</evidence>
<proteinExistence type="predicted"/>
<dbReference type="Pfam" id="PF13508">
    <property type="entry name" value="Acetyltransf_7"/>
    <property type="match status" value="1"/>
</dbReference>
<dbReference type="SUPFAM" id="SSF55729">
    <property type="entry name" value="Acyl-CoA N-acyltransferases (Nat)"/>
    <property type="match status" value="1"/>
</dbReference>
<feature type="domain" description="N-acetyltransferase" evidence="1">
    <location>
        <begin position="4"/>
        <end position="159"/>
    </location>
</feature>
<reference evidence="2" key="1">
    <citation type="submission" date="2023-06" db="EMBL/GenBank/DDBJ databases">
        <title>Genome sequence of Methanosarcinaceae archaeon Ag5.</title>
        <authorList>
            <person name="Protasov E."/>
            <person name="Platt K."/>
            <person name="Poehlein A."/>
            <person name="Daniel R."/>
            <person name="Brune A."/>
        </authorList>
    </citation>
    <scope>NUCLEOTIDE SEQUENCE</scope>
    <source>
        <strain evidence="2">Ag5</strain>
    </source>
</reference>
<evidence type="ECO:0000313" key="3">
    <source>
        <dbReference type="Proteomes" id="UP001271789"/>
    </source>
</evidence>
<dbReference type="InterPro" id="IPR000182">
    <property type="entry name" value="GNAT_dom"/>
</dbReference>
<gene>
    <name evidence="2" type="ORF">MsAg5_04270</name>
</gene>
<dbReference type="Proteomes" id="UP001271789">
    <property type="component" value="Unassembled WGS sequence"/>
</dbReference>
<dbReference type="PANTHER" id="PTHR43617:SF38">
    <property type="entry name" value="N-ACETYLTRANSFERASE DOMAIN-CONTAINING PROTEIN"/>
    <property type="match status" value="1"/>
</dbReference>
<dbReference type="GO" id="GO:0016747">
    <property type="term" value="F:acyltransferase activity, transferring groups other than amino-acyl groups"/>
    <property type="evidence" value="ECO:0007669"/>
    <property type="project" value="InterPro"/>
</dbReference>
<dbReference type="InterPro" id="IPR016181">
    <property type="entry name" value="Acyl_CoA_acyltransferase"/>
</dbReference>
<sequence length="212" mass="23777">MQNVTIRLETKVDHRIVEELTREAFWNLYVPGCSEHLILHKLRNSPDFIPELDFVAVCDGKIVGNIVFSKSKVVGNDGREFPTITFGPLSVLPEYQKQGIGAVLVNHSIKEATAMGFSAIFIYGFPGYYQRFGFKSASAYKVSRPDGKFAKAMMALPLQNGALENVSGRLFESPDFEAEPDGVEEFDATFPPKEKKVTESQKQFEVMADWLE</sequence>